<name>A0A0R3RJU2_9BILA</name>
<feature type="signal peptide" evidence="2">
    <location>
        <begin position="1"/>
        <end position="20"/>
    </location>
</feature>
<dbReference type="AlphaFoldDB" id="A0A0R3RJU2"/>
<dbReference type="STRING" id="1147741.A0A0R3RJU2"/>
<sequence>MFELTNLVLCFIILLQYALCTEWIHHEPAREWNIGEHWDKDGTAWGGFSASKSGKSDAHQYGDKGHDYDNRDHEGFAYGSKGAADGFSEFAKHIADGHIADALEAGEHALSGAEGHKKYSYFTQGSGPHGFYSKGYWGTDGYDHEAAKEAHVKDANHDGFKKGYERADADHGLAHSAWDKIMHGKDNDGHTHNRGVWKQDTKEWGSRERGDGWKNSDDEHLHNHYHSGRYWD</sequence>
<evidence type="ECO:0000313" key="3">
    <source>
        <dbReference type="Proteomes" id="UP000050640"/>
    </source>
</evidence>
<proteinExistence type="predicted"/>
<keyword evidence="3" id="KW-1185">Reference proteome</keyword>
<dbReference type="Proteomes" id="UP000050640">
    <property type="component" value="Unplaced"/>
</dbReference>
<evidence type="ECO:0000256" key="2">
    <source>
        <dbReference type="SAM" id="SignalP"/>
    </source>
</evidence>
<evidence type="ECO:0000313" key="4">
    <source>
        <dbReference type="WBParaSite" id="EEL_0000175101-mRNA-1"/>
    </source>
</evidence>
<keyword evidence="2" id="KW-0732">Signal</keyword>
<dbReference type="WBParaSite" id="EEL_0000175101-mRNA-1">
    <property type="protein sequence ID" value="EEL_0000175101-mRNA-1"/>
    <property type="gene ID" value="EEL_0000175101"/>
</dbReference>
<organism evidence="3 4">
    <name type="scientific">Elaeophora elaphi</name>
    <dbReference type="NCBI Taxonomy" id="1147741"/>
    <lineage>
        <taxon>Eukaryota</taxon>
        <taxon>Metazoa</taxon>
        <taxon>Ecdysozoa</taxon>
        <taxon>Nematoda</taxon>
        <taxon>Chromadorea</taxon>
        <taxon>Rhabditida</taxon>
        <taxon>Spirurina</taxon>
        <taxon>Spiruromorpha</taxon>
        <taxon>Filarioidea</taxon>
        <taxon>Onchocercidae</taxon>
        <taxon>Elaeophora</taxon>
    </lineage>
</organism>
<accession>A0A0R3RJU2</accession>
<feature type="chain" id="PRO_5006447569" evidence="2">
    <location>
        <begin position="21"/>
        <end position="232"/>
    </location>
</feature>
<protein>
    <submittedName>
        <fullName evidence="4">Ag2 protein</fullName>
    </submittedName>
</protein>
<feature type="region of interest" description="Disordered" evidence="1">
    <location>
        <begin position="184"/>
        <end position="219"/>
    </location>
</feature>
<evidence type="ECO:0000256" key="1">
    <source>
        <dbReference type="SAM" id="MobiDB-lite"/>
    </source>
</evidence>
<reference evidence="4" key="1">
    <citation type="submission" date="2017-02" db="UniProtKB">
        <authorList>
            <consortium name="WormBaseParasite"/>
        </authorList>
    </citation>
    <scope>IDENTIFICATION</scope>
</reference>